<accession>A0ACA9LIY7</accession>
<evidence type="ECO:0000313" key="2">
    <source>
        <dbReference type="Proteomes" id="UP000789366"/>
    </source>
</evidence>
<protein>
    <submittedName>
        <fullName evidence="1">7029_t:CDS:1</fullName>
    </submittedName>
</protein>
<name>A0ACA9LIY7_9GLOM</name>
<organism evidence="1 2">
    <name type="scientific">Cetraspora pellucida</name>
    <dbReference type="NCBI Taxonomy" id="1433469"/>
    <lineage>
        <taxon>Eukaryota</taxon>
        <taxon>Fungi</taxon>
        <taxon>Fungi incertae sedis</taxon>
        <taxon>Mucoromycota</taxon>
        <taxon>Glomeromycotina</taxon>
        <taxon>Glomeromycetes</taxon>
        <taxon>Diversisporales</taxon>
        <taxon>Gigasporaceae</taxon>
        <taxon>Cetraspora</taxon>
    </lineage>
</organism>
<dbReference type="EMBL" id="CAJVPW010003874">
    <property type="protein sequence ID" value="CAG8531075.1"/>
    <property type="molecule type" value="Genomic_DNA"/>
</dbReference>
<reference evidence="1" key="1">
    <citation type="submission" date="2021-06" db="EMBL/GenBank/DDBJ databases">
        <authorList>
            <person name="Kallberg Y."/>
            <person name="Tangrot J."/>
            <person name="Rosling A."/>
        </authorList>
    </citation>
    <scope>NUCLEOTIDE SEQUENCE</scope>
    <source>
        <strain evidence="1">28 12/20/2015</strain>
    </source>
</reference>
<gene>
    <name evidence="1" type="ORF">SPELUC_LOCUS4368</name>
</gene>
<evidence type="ECO:0000313" key="1">
    <source>
        <dbReference type="EMBL" id="CAG8531075.1"/>
    </source>
</evidence>
<sequence length="240" mass="27874">MKSKRLTEAEKAEVRKELEGVDMKMDEILQGQNLSELAKTNPTFISEFYQHFYEQGKALVRAKTKASSISRSTEELKRQQKFQAIWDISKTEEKAITEQLKKDEKETQKEEGKTTLGITYYYFVGDDNEEGGETSFLTYGKVDDIKPIRIRLKKEMFLNRLGYEEFITKLNEKGGFSYVDICFESVVDTIAHELAHAIVATFEFKYEGKEGGGHGKLFYDICKEIEVMIREDPKFEEFEK</sequence>
<proteinExistence type="predicted"/>
<keyword evidence="2" id="KW-1185">Reference proteome</keyword>
<dbReference type="Proteomes" id="UP000789366">
    <property type="component" value="Unassembled WGS sequence"/>
</dbReference>
<comment type="caution">
    <text evidence="1">The sequence shown here is derived from an EMBL/GenBank/DDBJ whole genome shotgun (WGS) entry which is preliminary data.</text>
</comment>